<accession>A0A1X0Q913</accession>
<comment type="caution">
    <text evidence="1">The sequence shown here is derived from an EMBL/GenBank/DDBJ whole genome shotgun (WGS) entry which is preliminary data.</text>
</comment>
<sequence length="122" mass="14484">MVFQVRKFDLRVDIDRKKLIEVALKRKEEQVSNDLERENKGRVVCHFEDANVLVRRNLLNKSESIYEGPFKVVQVDYGKNSAQVDLLRKLEWFNFRRLKLFKGGQPDVIPDKESNVIENEMF</sequence>
<protein>
    <submittedName>
        <fullName evidence="1">Uncharacterized protein</fullName>
    </submittedName>
</protein>
<dbReference type="Proteomes" id="UP000192501">
    <property type="component" value="Unassembled WGS sequence"/>
</dbReference>
<reference evidence="1 2" key="1">
    <citation type="journal article" date="2017" name="Environ. Microbiol.">
        <title>Decay of the glycolytic pathway and adaptation to intranuclear parasitism within Enterocytozoonidae microsporidia.</title>
        <authorList>
            <person name="Wiredu Boakye D."/>
            <person name="Jaroenlak P."/>
            <person name="Prachumwat A."/>
            <person name="Williams T.A."/>
            <person name="Bateman K.S."/>
            <person name="Itsathitphaisarn O."/>
            <person name="Sritunyalucksana K."/>
            <person name="Paszkiewicz K.H."/>
            <person name="Moore K.A."/>
            <person name="Stentiford G.D."/>
            <person name="Williams B.A."/>
        </authorList>
    </citation>
    <scope>NUCLEOTIDE SEQUENCE [LARGE SCALE GENOMIC DNA]</scope>
    <source>
        <strain evidence="2">canceri</strain>
    </source>
</reference>
<dbReference type="VEuPathDB" id="MicrosporidiaDB:A0H76_486"/>
<dbReference type="AlphaFoldDB" id="A0A1X0Q913"/>
<organism evidence="1 2">
    <name type="scientific">Hepatospora eriocheir</name>
    <dbReference type="NCBI Taxonomy" id="1081669"/>
    <lineage>
        <taxon>Eukaryota</taxon>
        <taxon>Fungi</taxon>
        <taxon>Fungi incertae sedis</taxon>
        <taxon>Microsporidia</taxon>
        <taxon>Hepatosporidae</taxon>
        <taxon>Hepatospora</taxon>
    </lineage>
</organism>
<dbReference type="EMBL" id="LTAI01001165">
    <property type="protein sequence ID" value="ORD96257.1"/>
    <property type="molecule type" value="Genomic_DNA"/>
</dbReference>
<evidence type="ECO:0000313" key="1">
    <source>
        <dbReference type="EMBL" id="ORD96257.1"/>
    </source>
</evidence>
<gene>
    <name evidence="1" type="ORF">A0H76_486</name>
</gene>
<name>A0A1X0Q913_9MICR</name>
<proteinExistence type="predicted"/>
<evidence type="ECO:0000313" key="2">
    <source>
        <dbReference type="Proteomes" id="UP000192501"/>
    </source>
</evidence>